<evidence type="ECO:0000259" key="4">
    <source>
        <dbReference type="PROSITE" id="PS51517"/>
    </source>
</evidence>
<organism evidence="5 6">
    <name type="scientific">Henningerozyma blattae (strain ATCC 34711 / CBS 6284 / DSM 70876 / NBRC 10599 / NRRL Y-10934 / UCD 77-7)</name>
    <name type="common">Yeast</name>
    <name type="synonym">Tetrapisispora blattae</name>
    <dbReference type="NCBI Taxonomy" id="1071380"/>
    <lineage>
        <taxon>Eukaryota</taxon>
        <taxon>Fungi</taxon>
        <taxon>Dikarya</taxon>
        <taxon>Ascomycota</taxon>
        <taxon>Saccharomycotina</taxon>
        <taxon>Saccharomycetes</taxon>
        <taxon>Saccharomycetales</taxon>
        <taxon>Saccharomycetaceae</taxon>
        <taxon>Henningerozyma</taxon>
    </lineage>
</organism>
<dbReference type="KEGG" id="tbl:TBLA_0D00350"/>
<dbReference type="InParanoid" id="I2H2E3"/>
<dbReference type="GO" id="GO:0051321">
    <property type="term" value="P:meiotic cell cycle"/>
    <property type="evidence" value="ECO:0007669"/>
    <property type="project" value="EnsemblFungi"/>
</dbReference>
<accession>I2H2E3</accession>
<dbReference type="Proteomes" id="UP000002866">
    <property type="component" value="Chromosome 4"/>
</dbReference>
<evidence type="ECO:0000256" key="2">
    <source>
        <dbReference type="PROSITE-ProRule" id="PRU00850"/>
    </source>
</evidence>
<dbReference type="PANTHER" id="PTHR35144">
    <property type="entry name" value="MEIOSIS-SPECIFIC TRANSCRIPTION FACTOR NDT80"/>
    <property type="match status" value="1"/>
</dbReference>
<dbReference type="GO" id="GO:0000228">
    <property type="term" value="C:nuclear chromosome"/>
    <property type="evidence" value="ECO:0007669"/>
    <property type="project" value="EnsemblFungi"/>
</dbReference>
<dbReference type="InterPro" id="IPR008967">
    <property type="entry name" value="p53-like_TF_DNA-bd_sf"/>
</dbReference>
<feature type="region of interest" description="Disordered" evidence="3">
    <location>
        <begin position="420"/>
        <end position="440"/>
    </location>
</feature>
<dbReference type="EMBL" id="HE806319">
    <property type="protein sequence ID" value="CCH60545.1"/>
    <property type="molecule type" value="Genomic_DNA"/>
</dbReference>
<dbReference type="SUPFAM" id="SSF49417">
    <property type="entry name" value="p53-like transcription factors"/>
    <property type="match status" value="1"/>
</dbReference>
<evidence type="ECO:0000313" key="5">
    <source>
        <dbReference type="EMBL" id="CCH60545.1"/>
    </source>
</evidence>
<dbReference type="InterPro" id="IPR052605">
    <property type="entry name" value="Fungal_trans_regulator"/>
</dbReference>
<dbReference type="HOGENOM" id="CLU_015202_0_0_1"/>
<dbReference type="STRING" id="1071380.I2H2E3"/>
<feature type="DNA-binding region" description="NDT80" evidence="2">
    <location>
        <begin position="66"/>
        <end position="380"/>
    </location>
</feature>
<dbReference type="RefSeq" id="XP_004180064.1">
    <property type="nucleotide sequence ID" value="XM_004180016.1"/>
</dbReference>
<gene>
    <name evidence="5" type="primary">TBLA0D00350</name>
    <name evidence="5" type="ORF">TBLA_0D00350</name>
</gene>
<dbReference type="AlphaFoldDB" id="I2H2E3"/>
<dbReference type="GO" id="GO:0003700">
    <property type="term" value="F:DNA-binding transcription factor activity"/>
    <property type="evidence" value="ECO:0007669"/>
    <property type="project" value="UniProtKB-UniRule"/>
</dbReference>
<reference evidence="5 6" key="1">
    <citation type="journal article" date="2011" name="Proc. Natl. Acad. Sci. U.S.A.">
        <title>Evolutionary erosion of yeast sex chromosomes by mating-type switching accidents.</title>
        <authorList>
            <person name="Gordon J.L."/>
            <person name="Armisen D."/>
            <person name="Proux-Wera E."/>
            <person name="Oheigeartaigh S.S."/>
            <person name="Byrne K.P."/>
            <person name="Wolfe K.H."/>
        </authorList>
    </citation>
    <scope>NUCLEOTIDE SEQUENCE [LARGE SCALE GENOMIC DNA]</scope>
    <source>
        <strain evidence="6">ATCC 34711 / CBS 6284 / DSM 70876 / NBRC 10599 / NRRL Y-10934 / UCD 77-7</strain>
    </source>
</reference>
<dbReference type="InterPro" id="IPR037141">
    <property type="entry name" value="NDT80_DNA-bd_dom_sf"/>
</dbReference>
<evidence type="ECO:0000313" key="6">
    <source>
        <dbReference type="Proteomes" id="UP000002866"/>
    </source>
</evidence>
<dbReference type="FunFam" id="2.60.40.1390:FF:000005">
    <property type="entry name" value="Meiosis-specific transcription factor NDT80"/>
    <property type="match status" value="1"/>
</dbReference>
<dbReference type="OrthoDB" id="2288358at2759"/>
<dbReference type="InterPro" id="IPR024061">
    <property type="entry name" value="NDT80_DNA-bd_dom"/>
</dbReference>
<dbReference type="FunCoup" id="I2H2E3">
    <property type="interactions" value="1570"/>
</dbReference>
<dbReference type="PROSITE" id="PS51517">
    <property type="entry name" value="NDT80"/>
    <property type="match status" value="1"/>
</dbReference>
<dbReference type="GeneID" id="14495649"/>
<sequence length="734" mass="84504">MMDLVHMVDPIIQQETFLNKERDKKRQYRKRSKATESEISIENDEASEYKDITTLANNMDLTLKYDEDNGMIETHINDDGSTSNYFDKRKLKVAPRSTLQFKVGPHFEKARQLYSVIELNTGKKLNITLCPRIDRGFDFIENEWVGYKRNYFTLVSTFETPDFNLDQFLASSFGIIPRNKNKTNIGDISVELQPIKYFAIKIQARSAEDNSKIELIQHTAKRDKGPHFKPPVFPLIPGPLPQHQIIREASNVRNLAKMKKYDSTFHFHRDKVPNFFSKDSIINTYPEDCIRKVARYERVQFASSMNIKNPLQRNKYFKLHVILGAIIDVQTGDDLEDCSFQSEINSEDTMYKEVFIPIQEMRTPSLIIRGRSPSNYANSKRITMKTSSTPISANKDKYRRKSKQLELDKNRIILSTMDSNSIQGRPSKRNKKNNTLPMVTPTVNNAIKNTRINSRMHSSFQKSAIQNVETLKHIENLIISNPSNNPYILSSLKERESENVNQNSDNIPDSINIKDVELKPLKYFKNEKISLKTSVLPSSIDLSFISNPKISKKEKIIDPIDKDDDLIENFSLTKAERILSNGLSKYLNDERDISSSLDSSFEEGLSLISEGINKLTTQEVPPTREGSSLNLEIIPRLFSGKGSKSENQTMIPLCSSDFDRELLFSENLKKSYPSNLEQHIYELHQQSYQYCMPSEKGNHSYSVEYENRLTTTSFLPTEAIGSHKLFDETSFFEN</sequence>
<proteinExistence type="predicted"/>
<keyword evidence="6" id="KW-1185">Reference proteome</keyword>
<dbReference type="GO" id="GO:0045944">
    <property type="term" value="P:positive regulation of transcription by RNA polymerase II"/>
    <property type="evidence" value="ECO:0007669"/>
    <property type="project" value="EnsemblFungi"/>
</dbReference>
<dbReference type="Pfam" id="PF05224">
    <property type="entry name" value="NDT80_PhoG"/>
    <property type="match status" value="1"/>
</dbReference>
<dbReference type="GO" id="GO:0043934">
    <property type="term" value="P:sporulation"/>
    <property type="evidence" value="ECO:0007669"/>
    <property type="project" value="EnsemblFungi"/>
</dbReference>
<evidence type="ECO:0000256" key="1">
    <source>
        <dbReference type="ARBA" id="ARBA00023125"/>
    </source>
</evidence>
<dbReference type="GO" id="GO:0003677">
    <property type="term" value="F:DNA binding"/>
    <property type="evidence" value="ECO:0007669"/>
    <property type="project" value="UniProtKB-KW"/>
</dbReference>
<protein>
    <recommendedName>
        <fullName evidence="4">NDT80 domain-containing protein</fullName>
    </recommendedName>
</protein>
<keyword evidence="1 2" id="KW-0238">DNA-binding</keyword>
<name>I2H2E3_HENB6</name>
<dbReference type="PANTHER" id="PTHR35144:SF2">
    <property type="entry name" value="MEIOSIS-SPECIFIC TRANSCRIPTION FACTOR NDT80"/>
    <property type="match status" value="1"/>
</dbReference>
<dbReference type="Gene3D" id="2.60.40.1390">
    <property type="entry name" value="NDT80 DNA-binding domain"/>
    <property type="match status" value="1"/>
</dbReference>
<dbReference type="eggNOG" id="ENOG502R1FS">
    <property type="taxonomic scope" value="Eukaryota"/>
</dbReference>
<feature type="domain" description="NDT80" evidence="4">
    <location>
        <begin position="66"/>
        <end position="380"/>
    </location>
</feature>
<evidence type="ECO:0000256" key="3">
    <source>
        <dbReference type="SAM" id="MobiDB-lite"/>
    </source>
</evidence>